<evidence type="ECO:0000256" key="3">
    <source>
        <dbReference type="SAM" id="SignalP"/>
    </source>
</evidence>
<dbReference type="Proteomes" id="UP001501169">
    <property type="component" value="Unassembled WGS sequence"/>
</dbReference>
<proteinExistence type="inferred from homology"/>
<organism evidence="5 6">
    <name type="scientific">Rheinheimera aquimaris</name>
    <dbReference type="NCBI Taxonomy" id="412437"/>
    <lineage>
        <taxon>Bacteria</taxon>
        <taxon>Pseudomonadati</taxon>
        <taxon>Pseudomonadota</taxon>
        <taxon>Gammaproteobacteria</taxon>
        <taxon>Chromatiales</taxon>
        <taxon>Chromatiaceae</taxon>
        <taxon>Rheinheimera</taxon>
    </lineage>
</organism>
<comment type="similarity">
    <text evidence="1">Belongs to the bacterial solute-binding protein 3 family.</text>
</comment>
<feature type="signal peptide" evidence="3">
    <location>
        <begin position="1"/>
        <end position="17"/>
    </location>
</feature>
<gene>
    <name evidence="5" type="ORF">GCM10009098_32160</name>
</gene>
<dbReference type="PANTHER" id="PTHR35936">
    <property type="entry name" value="MEMBRANE-BOUND LYTIC MUREIN TRANSGLYCOSYLASE F"/>
    <property type="match status" value="1"/>
</dbReference>
<feature type="domain" description="Solute-binding protein family 3/N-terminal" evidence="4">
    <location>
        <begin position="48"/>
        <end position="265"/>
    </location>
</feature>
<evidence type="ECO:0000256" key="1">
    <source>
        <dbReference type="ARBA" id="ARBA00010333"/>
    </source>
</evidence>
<feature type="chain" id="PRO_5045863306" description="Solute-binding protein family 3/N-terminal domain-containing protein" evidence="3">
    <location>
        <begin position="18"/>
        <end position="266"/>
    </location>
</feature>
<reference evidence="5 6" key="1">
    <citation type="journal article" date="2019" name="Int. J. Syst. Evol. Microbiol.">
        <title>The Global Catalogue of Microorganisms (GCM) 10K type strain sequencing project: providing services to taxonomists for standard genome sequencing and annotation.</title>
        <authorList>
            <consortium name="The Broad Institute Genomics Platform"/>
            <consortium name="The Broad Institute Genome Sequencing Center for Infectious Disease"/>
            <person name="Wu L."/>
            <person name="Ma J."/>
        </authorList>
    </citation>
    <scope>NUCLEOTIDE SEQUENCE [LARGE SCALE GENOMIC DNA]</scope>
    <source>
        <strain evidence="5 6">JCM 14331</strain>
    </source>
</reference>
<dbReference type="Gene3D" id="3.40.190.10">
    <property type="entry name" value="Periplasmic binding protein-like II"/>
    <property type="match status" value="2"/>
</dbReference>
<dbReference type="RefSeq" id="WP_226767892.1">
    <property type="nucleotide sequence ID" value="NZ_BAAAEO010000005.1"/>
</dbReference>
<accession>A0ABN1E951</accession>
<protein>
    <recommendedName>
        <fullName evidence="4">Solute-binding protein family 3/N-terminal domain-containing protein</fullName>
    </recommendedName>
</protein>
<dbReference type="InterPro" id="IPR001638">
    <property type="entry name" value="Solute-binding_3/MltF_N"/>
</dbReference>
<evidence type="ECO:0000313" key="5">
    <source>
        <dbReference type="EMBL" id="GAA0561634.1"/>
    </source>
</evidence>
<keyword evidence="6" id="KW-1185">Reference proteome</keyword>
<evidence type="ECO:0000313" key="6">
    <source>
        <dbReference type="Proteomes" id="UP001501169"/>
    </source>
</evidence>
<keyword evidence="2 3" id="KW-0732">Signal</keyword>
<evidence type="ECO:0000256" key="2">
    <source>
        <dbReference type="ARBA" id="ARBA00022729"/>
    </source>
</evidence>
<comment type="caution">
    <text evidence="5">The sequence shown here is derived from an EMBL/GenBank/DDBJ whole genome shotgun (WGS) entry which is preliminary data.</text>
</comment>
<dbReference type="Pfam" id="PF00497">
    <property type="entry name" value="SBP_bac_3"/>
    <property type="match status" value="1"/>
</dbReference>
<dbReference type="SUPFAM" id="SSF53850">
    <property type="entry name" value="Periplasmic binding protein-like II"/>
    <property type="match status" value="1"/>
</dbReference>
<name>A0ABN1E951_9GAMM</name>
<evidence type="ECO:0000259" key="4">
    <source>
        <dbReference type="Pfam" id="PF00497"/>
    </source>
</evidence>
<dbReference type="PANTHER" id="PTHR35936:SF35">
    <property type="entry name" value="L-CYSTINE-BINDING PROTEIN TCYJ"/>
    <property type="match status" value="1"/>
</dbReference>
<sequence>MKRYLVAVLLLAASALAGSAMSDAGIAEIDPRPAEPTAATSVSVLRFVVYYPHFPPYIYTEPPQNQVIGIIPDLLAPLFEQLQIKTEYVLDNRSGAEQRLYKGDVDAMMLNPAWAKHPDKLLFSDGIIPYNDYLFASSKQQLPLQTDKLQGTKICTREYYVYPQLEPLFNSDTLLRIDSSSQEAQLRMVFNNRCDLVYMNDLIARWLVQHNFSDRSLYRSGMYVGKAALTIALHPRWQALLPQLNNFIKQQQQSGETERIISRYVR</sequence>
<dbReference type="EMBL" id="BAAAEO010000005">
    <property type="protein sequence ID" value="GAA0561634.1"/>
    <property type="molecule type" value="Genomic_DNA"/>
</dbReference>